<comment type="caution">
    <text evidence="3">The sequence shown here is derived from an EMBL/GenBank/DDBJ whole genome shotgun (WGS) entry which is preliminary data.</text>
</comment>
<evidence type="ECO:0000313" key="3">
    <source>
        <dbReference type="EMBL" id="CAF1182647.1"/>
    </source>
</evidence>
<dbReference type="AlphaFoldDB" id="A0A814V302"/>
<dbReference type="EMBL" id="CAJNOR010001678">
    <property type="protein sequence ID" value="CAF1182647.1"/>
    <property type="molecule type" value="Genomic_DNA"/>
</dbReference>
<evidence type="ECO:0000256" key="1">
    <source>
        <dbReference type="ARBA" id="ARBA00022614"/>
    </source>
</evidence>
<accession>A0A814V302</accession>
<evidence type="ECO:0000313" key="4">
    <source>
        <dbReference type="Proteomes" id="UP000663828"/>
    </source>
</evidence>
<proteinExistence type="predicted"/>
<keyword evidence="4" id="KW-1185">Reference proteome</keyword>
<sequence length="140" mass="15963">MISFQTLYLDFLGHVCWWCPVYECRRGHCEIILLAASKKSTAWMNEAGTRVDRLYTRNETSVPMDLYCLKNLQKMHKLQIIASPIVAMTEQLGSLTNLQHLRLMSCSLTRLPDLSGLTRLASLDLYNNGLHEIIGFNSLS</sequence>
<dbReference type="Pfam" id="PF12799">
    <property type="entry name" value="LRR_4"/>
    <property type="match status" value="1"/>
</dbReference>
<gene>
    <name evidence="3" type="ORF">XAT740_LOCUS22667</name>
</gene>
<dbReference type="Gene3D" id="3.80.10.10">
    <property type="entry name" value="Ribonuclease Inhibitor"/>
    <property type="match status" value="1"/>
</dbReference>
<dbReference type="InterPro" id="IPR001611">
    <property type="entry name" value="Leu-rich_rpt"/>
</dbReference>
<dbReference type="InterPro" id="IPR025875">
    <property type="entry name" value="Leu-rich_rpt_4"/>
</dbReference>
<evidence type="ECO:0000256" key="2">
    <source>
        <dbReference type="ARBA" id="ARBA00022737"/>
    </source>
</evidence>
<organism evidence="3 4">
    <name type="scientific">Adineta ricciae</name>
    <name type="common">Rotifer</name>
    <dbReference type="NCBI Taxonomy" id="249248"/>
    <lineage>
        <taxon>Eukaryota</taxon>
        <taxon>Metazoa</taxon>
        <taxon>Spiralia</taxon>
        <taxon>Gnathifera</taxon>
        <taxon>Rotifera</taxon>
        <taxon>Eurotatoria</taxon>
        <taxon>Bdelloidea</taxon>
        <taxon>Adinetida</taxon>
        <taxon>Adinetidae</taxon>
        <taxon>Adineta</taxon>
    </lineage>
</organism>
<dbReference type="InterPro" id="IPR032675">
    <property type="entry name" value="LRR_dom_sf"/>
</dbReference>
<reference evidence="3" key="1">
    <citation type="submission" date="2021-02" db="EMBL/GenBank/DDBJ databases">
        <authorList>
            <person name="Nowell W R."/>
        </authorList>
    </citation>
    <scope>NUCLEOTIDE SEQUENCE</scope>
</reference>
<name>A0A814V302_ADIRI</name>
<keyword evidence="1" id="KW-0433">Leucine-rich repeat</keyword>
<dbReference type="PROSITE" id="PS51450">
    <property type="entry name" value="LRR"/>
    <property type="match status" value="2"/>
</dbReference>
<keyword evidence="2" id="KW-0677">Repeat</keyword>
<protein>
    <submittedName>
        <fullName evidence="3">Uncharacterized protein</fullName>
    </submittedName>
</protein>
<dbReference type="SUPFAM" id="SSF52058">
    <property type="entry name" value="L domain-like"/>
    <property type="match status" value="1"/>
</dbReference>
<dbReference type="Proteomes" id="UP000663828">
    <property type="component" value="Unassembled WGS sequence"/>
</dbReference>